<feature type="transmembrane region" description="Helical" evidence="9">
    <location>
        <begin position="92"/>
        <end position="121"/>
    </location>
</feature>
<evidence type="ECO:0000256" key="7">
    <source>
        <dbReference type="ARBA" id="ARBA00023170"/>
    </source>
</evidence>
<evidence type="ECO:0000313" key="12">
    <source>
        <dbReference type="Proteomes" id="UP001159427"/>
    </source>
</evidence>
<evidence type="ECO:0000256" key="2">
    <source>
        <dbReference type="ARBA" id="ARBA00022475"/>
    </source>
</evidence>
<evidence type="ECO:0000259" key="10">
    <source>
        <dbReference type="PROSITE" id="PS50262"/>
    </source>
</evidence>
<dbReference type="PANTHER" id="PTHR24249">
    <property type="entry name" value="HISTAMINE RECEPTOR-RELATED G-PROTEIN COUPLED RECEPTOR"/>
    <property type="match status" value="1"/>
</dbReference>
<evidence type="ECO:0000256" key="1">
    <source>
        <dbReference type="ARBA" id="ARBA00004651"/>
    </source>
</evidence>
<keyword evidence="5" id="KW-0297">G-protein coupled receptor</keyword>
<keyword evidence="3 9" id="KW-0812">Transmembrane</keyword>
<dbReference type="PROSITE" id="PS00237">
    <property type="entry name" value="G_PROTEIN_RECEP_F1_1"/>
    <property type="match status" value="1"/>
</dbReference>
<evidence type="ECO:0000256" key="5">
    <source>
        <dbReference type="ARBA" id="ARBA00023040"/>
    </source>
</evidence>
<protein>
    <recommendedName>
        <fullName evidence="10">G-protein coupled receptors family 1 profile domain-containing protein</fullName>
    </recommendedName>
</protein>
<dbReference type="InterPro" id="IPR050569">
    <property type="entry name" value="TAAR"/>
</dbReference>
<keyword evidence="7" id="KW-0675">Receptor</keyword>
<feature type="transmembrane region" description="Helical" evidence="9">
    <location>
        <begin position="170"/>
        <end position="192"/>
    </location>
</feature>
<keyword evidence="4 9" id="KW-1133">Transmembrane helix</keyword>
<evidence type="ECO:0000256" key="9">
    <source>
        <dbReference type="SAM" id="Phobius"/>
    </source>
</evidence>
<dbReference type="InterPro" id="IPR017452">
    <property type="entry name" value="GPCR_Rhodpsn_7TM"/>
</dbReference>
<keyword evidence="8" id="KW-0807">Transducer</keyword>
<sequence>MEKISLAHSADKFCNRFKGYHYMSRAGNDPFKTGFIIDAILNVPFCIITTLANVLVIIRRSSANKSNLETKAVRQNVLSANKNKDTKFSMKIMSFVVNAVLNVPFCFNAILTKVLVILSIWPSHTLRNAPANLLLIGLALSDLGVGLIVQPFFMAFLLSYAETGAGTFTCLTSVAVSVFGSVLTSVSFGSVVSVSIERYIALCLHLRYEDIVT</sequence>
<feature type="transmembrane region" description="Helical" evidence="9">
    <location>
        <begin position="35"/>
        <end position="58"/>
    </location>
</feature>
<feature type="domain" description="G-protein coupled receptors family 1 profile" evidence="10">
    <location>
        <begin position="112"/>
        <end position="213"/>
    </location>
</feature>
<dbReference type="Pfam" id="PF00001">
    <property type="entry name" value="7tm_1"/>
    <property type="match status" value="1"/>
</dbReference>
<feature type="transmembrane region" description="Helical" evidence="9">
    <location>
        <begin position="133"/>
        <end position="158"/>
    </location>
</feature>
<comment type="caution">
    <text evidence="11">The sequence shown here is derived from an EMBL/GenBank/DDBJ whole genome shotgun (WGS) entry which is preliminary data.</text>
</comment>
<evidence type="ECO:0000256" key="3">
    <source>
        <dbReference type="ARBA" id="ARBA00022692"/>
    </source>
</evidence>
<dbReference type="EMBL" id="CALNXI010000026">
    <property type="protein sequence ID" value="CAH3015621.1"/>
    <property type="molecule type" value="Genomic_DNA"/>
</dbReference>
<dbReference type="Gene3D" id="1.20.1070.10">
    <property type="entry name" value="Rhodopsin 7-helix transmembrane proteins"/>
    <property type="match status" value="1"/>
</dbReference>
<keyword evidence="2" id="KW-1003">Cell membrane</keyword>
<dbReference type="PROSITE" id="PS50262">
    <property type="entry name" value="G_PROTEIN_RECEP_F1_2"/>
    <property type="match status" value="1"/>
</dbReference>
<dbReference type="InterPro" id="IPR000276">
    <property type="entry name" value="GPCR_Rhodpsn"/>
</dbReference>
<organism evidence="11 12">
    <name type="scientific">Porites evermanni</name>
    <dbReference type="NCBI Taxonomy" id="104178"/>
    <lineage>
        <taxon>Eukaryota</taxon>
        <taxon>Metazoa</taxon>
        <taxon>Cnidaria</taxon>
        <taxon>Anthozoa</taxon>
        <taxon>Hexacorallia</taxon>
        <taxon>Scleractinia</taxon>
        <taxon>Fungiina</taxon>
        <taxon>Poritidae</taxon>
        <taxon>Porites</taxon>
    </lineage>
</organism>
<feature type="non-terminal residue" evidence="11">
    <location>
        <position position="213"/>
    </location>
</feature>
<dbReference type="PANTHER" id="PTHR24249:SF372">
    <property type="entry name" value="G-PROTEIN COUPLED RECEPTORS FAMILY 1 PROFILE DOMAIN-CONTAINING PROTEIN"/>
    <property type="match status" value="1"/>
</dbReference>
<gene>
    <name evidence="11" type="ORF">PEVE_00019263</name>
</gene>
<keyword evidence="12" id="KW-1185">Reference proteome</keyword>
<dbReference type="Proteomes" id="UP001159427">
    <property type="component" value="Unassembled WGS sequence"/>
</dbReference>
<dbReference type="CDD" id="cd00637">
    <property type="entry name" value="7tm_classA_rhodopsin-like"/>
    <property type="match status" value="1"/>
</dbReference>
<comment type="subcellular location">
    <subcellularLocation>
        <location evidence="1">Cell membrane</location>
        <topology evidence="1">Multi-pass membrane protein</topology>
    </subcellularLocation>
</comment>
<evidence type="ECO:0000256" key="8">
    <source>
        <dbReference type="ARBA" id="ARBA00023224"/>
    </source>
</evidence>
<name>A0ABN8LEV1_9CNID</name>
<proteinExistence type="predicted"/>
<accession>A0ABN8LEV1</accession>
<reference evidence="11 12" key="1">
    <citation type="submission" date="2022-05" db="EMBL/GenBank/DDBJ databases">
        <authorList>
            <consortium name="Genoscope - CEA"/>
            <person name="William W."/>
        </authorList>
    </citation>
    <scope>NUCLEOTIDE SEQUENCE [LARGE SCALE GENOMIC DNA]</scope>
</reference>
<evidence type="ECO:0000313" key="11">
    <source>
        <dbReference type="EMBL" id="CAH3015621.1"/>
    </source>
</evidence>
<evidence type="ECO:0000256" key="4">
    <source>
        <dbReference type="ARBA" id="ARBA00022989"/>
    </source>
</evidence>
<evidence type="ECO:0000256" key="6">
    <source>
        <dbReference type="ARBA" id="ARBA00023136"/>
    </source>
</evidence>
<dbReference type="SUPFAM" id="SSF81321">
    <property type="entry name" value="Family A G protein-coupled receptor-like"/>
    <property type="match status" value="1"/>
</dbReference>
<keyword evidence="6 9" id="KW-0472">Membrane</keyword>